<dbReference type="Proteomes" id="UP001334804">
    <property type="component" value="Chromosome"/>
</dbReference>
<feature type="transmembrane region" description="Helical" evidence="1">
    <location>
        <begin position="190"/>
        <end position="209"/>
    </location>
</feature>
<organism evidence="2 4">
    <name type="scientific">Micromonospora peucetia</name>
    <dbReference type="NCBI Taxonomy" id="47871"/>
    <lineage>
        <taxon>Bacteria</taxon>
        <taxon>Bacillati</taxon>
        <taxon>Actinomycetota</taxon>
        <taxon>Actinomycetes</taxon>
        <taxon>Micromonosporales</taxon>
        <taxon>Micromonosporaceae</taxon>
        <taxon>Micromonospora</taxon>
    </lineage>
</organism>
<accession>A0A1C6UBK3</accession>
<reference evidence="3 5" key="2">
    <citation type="submission" date="2022-10" db="EMBL/GenBank/DDBJ databases">
        <title>The complete genomes of actinobacterial strains from the NBC collection.</title>
        <authorList>
            <person name="Joergensen T.S."/>
            <person name="Alvarez Arevalo M."/>
            <person name="Sterndorff E.B."/>
            <person name="Faurdal D."/>
            <person name="Vuksanovic O."/>
            <person name="Mourched A.-S."/>
            <person name="Charusanti P."/>
            <person name="Shaw S."/>
            <person name="Blin K."/>
            <person name="Weber T."/>
        </authorList>
    </citation>
    <scope>NUCLEOTIDE SEQUENCE [LARGE SCALE GENOMIC DNA]</scope>
    <source>
        <strain evidence="3 5">NBC 01809</strain>
    </source>
</reference>
<keyword evidence="1" id="KW-0472">Membrane</keyword>
<protein>
    <submittedName>
        <fullName evidence="3">ABC transporter permease</fullName>
    </submittedName>
    <submittedName>
        <fullName evidence="2">ABC-2 family transporter protein</fullName>
    </submittedName>
</protein>
<keyword evidence="1" id="KW-1133">Transmembrane helix</keyword>
<gene>
    <name evidence="2" type="ORF">GA0070608_0851</name>
    <name evidence="3" type="ORF">OIE14_06945</name>
</gene>
<reference evidence="2 4" key="1">
    <citation type="submission" date="2016-06" db="EMBL/GenBank/DDBJ databases">
        <authorList>
            <person name="Kjaerup R.B."/>
            <person name="Dalgaard T.S."/>
            <person name="Juul-Madsen H.R."/>
        </authorList>
    </citation>
    <scope>NUCLEOTIDE SEQUENCE [LARGE SCALE GENOMIC DNA]</scope>
    <source>
        <strain evidence="2 4">DSM 43363</strain>
    </source>
</reference>
<dbReference type="RefSeq" id="WP_091621961.1">
    <property type="nucleotide sequence ID" value="NZ_CP109071.1"/>
</dbReference>
<dbReference type="AlphaFoldDB" id="A0A1C6UBK3"/>
<proteinExistence type="predicted"/>
<dbReference type="Proteomes" id="UP000199343">
    <property type="component" value="Unassembled WGS sequence"/>
</dbReference>
<feature type="transmembrane region" description="Helical" evidence="1">
    <location>
        <begin position="42"/>
        <end position="62"/>
    </location>
</feature>
<evidence type="ECO:0000313" key="4">
    <source>
        <dbReference type="Proteomes" id="UP000199343"/>
    </source>
</evidence>
<evidence type="ECO:0000313" key="3">
    <source>
        <dbReference type="EMBL" id="WSA33777.1"/>
    </source>
</evidence>
<dbReference type="EMBL" id="CP109071">
    <property type="protein sequence ID" value="WSA33777.1"/>
    <property type="molecule type" value="Genomic_DNA"/>
</dbReference>
<feature type="transmembrane region" description="Helical" evidence="1">
    <location>
        <begin position="160"/>
        <end position="183"/>
    </location>
</feature>
<dbReference type="EMBL" id="FMIC01000002">
    <property type="protein sequence ID" value="SCL51407.1"/>
    <property type="molecule type" value="Genomic_DNA"/>
</dbReference>
<keyword evidence="5" id="KW-1185">Reference proteome</keyword>
<evidence type="ECO:0000313" key="5">
    <source>
        <dbReference type="Proteomes" id="UP001334804"/>
    </source>
</evidence>
<name>A0A1C6UBK3_9ACTN</name>
<dbReference type="OrthoDB" id="3822725at2"/>
<dbReference type="STRING" id="47871.GA0070608_0851"/>
<feature type="transmembrane region" description="Helical" evidence="1">
    <location>
        <begin position="116"/>
        <end position="140"/>
    </location>
</feature>
<evidence type="ECO:0000313" key="2">
    <source>
        <dbReference type="EMBL" id="SCL51407.1"/>
    </source>
</evidence>
<keyword evidence="1" id="KW-0812">Transmembrane</keyword>
<feature type="transmembrane region" description="Helical" evidence="1">
    <location>
        <begin position="235"/>
        <end position="255"/>
    </location>
</feature>
<sequence>MTTTVTTSPTAAPHRHPDLRRPSLLRLTGVELRKLVDTRAGLWLLITIGLLAAALVVVQLIWTPDDEQTFVNFFLPTLLPVGLLLPVLGILSVTGEWSQRTALTTFALVPRRGRVIAAKLAATVLAALASVLVGLAVAAVGTLVAGATGGAGTWRFEGTLLLHAIVFQVINVLMGVGFGLLLLNTPLAIVGYLLLPMVWSILGTMIRSLEGPAGWLDTTRTMEPLLTPDVTSGQWARLGVSLLLWLGVPLVVGLIRTLRREVS</sequence>
<feature type="transmembrane region" description="Helical" evidence="1">
    <location>
        <begin position="74"/>
        <end position="95"/>
    </location>
</feature>
<evidence type="ECO:0000256" key="1">
    <source>
        <dbReference type="SAM" id="Phobius"/>
    </source>
</evidence>